<protein>
    <submittedName>
        <fullName evidence="4">Purine-nucleoside phosphorylase</fullName>
    </submittedName>
</protein>
<feature type="domain" description="D,L-carboxypeptidase peptidase" evidence="1">
    <location>
        <begin position="10"/>
        <end position="273"/>
    </location>
</feature>
<dbReference type="Pfam" id="PF17129">
    <property type="entry name" value="Peptidase_M99_C"/>
    <property type="match status" value="1"/>
</dbReference>
<dbReference type="EMBL" id="NXLT01000001">
    <property type="protein sequence ID" value="RDU68294.1"/>
    <property type="molecule type" value="Genomic_DNA"/>
</dbReference>
<gene>
    <name evidence="4" type="ORF">CQA54_00295</name>
</gene>
<dbReference type="AlphaFoldDB" id="A0A3D8IUH6"/>
<name>A0A3D8IUH6_9HELI</name>
<evidence type="ECO:0000259" key="3">
    <source>
        <dbReference type="Pfam" id="PF17130"/>
    </source>
</evidence>
<dbReference type="Pfam" id="PF17130">
    <property type="entry name" value="Peptidase_M99_m"/>
    <property type="match status" value="1"/>
</dbReference>
<reference evidence="4 5" key="1">
    <citation type="submission" date="2018-04" db="EMBL/GenBank/DDBJ databases">
        <title>Novel Campyloabacter and Helicobacter Species and Strains.</title>
        <authorList>
            <person name="Mannion A.J."/>
            <person name="Shen Z."/>
            <person name="Fox J.G."/>
        </authorList>
    </citation>
    <scope>NUCLEOTIDE SEQUENCE [LARGE SCALE GENOMIC DNA]</scope>
    <source>
        <strain evidence="4 5">MIT 12-6600</strain>
    </source>
</reference>
<dbReference type="Gene3D" id="3.40.630.10">
    <property type="entry name" value="Zn peptidases"/>
    <property type="match status" value="1"/>
</dbReference>
<dbReference type="CDD" id="cd06243">
    <property type="entry name" value="M14_CP_Csd4-like"/>
    <property type="match status" value="1"/>
</dbReference>
<dbReference type="InterPro" id="IPR031489">
    <property type="entry name" value="Peptidase_M99"/>
</dbReference>
<dbReference type="InterPro" id="IPR033397">
    <property type="entry name" value="Metallo_peptidase_C"/>
</dbReference>
<evidence type="ECO:0000259" key="2">
    <source>
        <dbReference type="Pfam" id="PF17129"/>
    </source>
</evidence>
<comment type="caution">
    <text evidence="4">The sequence shown here is derived from an EMBL/GenBank/DDBJ whole genome shotgun (WGS) entry which is preliminary data.</text>
</comment>
<dbReference type="Proteomes" id="UP000256514">
    <property type="component" value="Unassembled WGS sequence"/>
</dbReference>
<dbReference type="SUPFAM" id="SSF53187">
    <property type="entry name" value="Zn-dependent exopeptidases"/>
    <property type="match status" value="1"/>
</dbReference>
<evidence type="ECO:0000259" key="1">
    <source>
        <dbReference type="Pfam" id="PF17033"/>
    </source>
</evidence>
<evidence type="ECO:0000313" key="4">
    <source>
        <dbReference type="EMBL" id="RDU68294.1"/>
    </source>
</evidence>
<proteinExistence type="predicted"/>
<accession>A0A3D8IUH6</accession>
<dbReference type="OrthoDB" id="10830at2"/>
<evidence type="ECO:0000313" key="5">
    <source>
        <dbReference type="Proteomes" id="UP000256514"/>
    </source>
</evidence>
<dbReference type="Pfam" id="PF17033">
    <property type="entry name" value="Peptidase_M99"/>
    <property type="match status" value="1"/>
</dbReference>
<feature type="domain" description="Metallo-carboxypeptidase C-terminal" evidence="2">
    <location>
        <begin position="351"/>
        <end position="451"/>
    </location>
</feature>
<sequence>MCMQVKIWRISILVAMCCGVMWGAKIAPIDFKVYDMPTKDSSGPSVLIMSGIQGDEPGAYNATNLLLQYYTIKKGNIRVIPVLSPHSMYYNSRGVYGDLNRKFATLSTTDPEYNTIQKIKEQILRPDVQAIFHMHDGSGFYREKYINDMLNPKRWGNCSIIDQDSIEVTPYGNLKEIIAQVVAHTNTGILKPLHTYHIHNTYTATKDKEMQKSLTFFAITHNKPAFAHEASKTLPLREKVYYHLLGIEGFLQAVGIEFERNFTLDPQTIAKLIDDPNITFSIDSLITLPLLHLKSPLNYFPIPQSAKTQLQDLPIDSQSYIVGLMHREDSTIGIKYGMRTMGVIKPLYLEFDHTLPSVYMRIDGEEAKEVKMGTIIQVKQSFWIESKEGYRANVIGFVKPGDTSPKPQEFDTLIQKNSMLKRFAVDRANRMYRVEFYKGKAFAGMILIDFVP</sequence>
<dbReference type="InterPro" id="IPR033398">
    <property type="entry name" value="Beta-barrel_M99"/>
</dbReference>
<feature type="domain" description="Carboxypeptidase M99 beta-barrel" evidence="3">
    <location>
        <begin position="276"/>
        <end position="350"/>
    </location>
</feature>
<keyword evidence="5" id="KW-1185">Reference proteome</keyword>
<organism evidence="4 5">
    <name type="scientific">Helicobacter equorum</name>
    <dbReference type="NCBI Taxonomy" id="361872"/>
    <lineage>
        <taxon>Bacteria</taxon>
        <taxon>Pseudomonadati</taxon>
        <taxon>Campylobacterota</taxon>
        <taxon>Epsilonproteobacteria</taxon>
        <taxon>Campylobacterales</taxon>
        <taxon>Helicobacteraceae</taxon>
        <taxon>Helicobacter</taxon>
    </lineage>
</organism>